<evidence type="ECO:0000313" key="2">
    <source>
        <dbReference type="Proteomes" id="UP000516093"/>
    </source>
</evidence>
<geneLocation type="plasmid" evidence="1 2">
    <name>p_unnamed1</name>
</geneLocation>
<dbReference type="KEGG" id="hqi:H9L05_20985"/>
<dbReference type="Proteomes" id="UP000516093">
    <property type="component" value="Plasmid p_unnamed1"/>
</dbReference>
<protein>
    <submittedName>
        <fullName evidence="1">Uncharacterized protein</fullName>
    </submittedName>
</protein>
<dbReference type="RefSeq" id="WP_187734468.1">
    <property type="nucleotide sequence ID" value="NZ_BMFN01000005.1"/>
</dbReference>
<evidence type="ECO:0000313" key="1">
    <source>
        <dbReference type="EMBL" id="QNP54309.1"/>
    </source>
</evidence>
<keyword evidence="2" id="KW-1185">Reference proteome</keyword>
<proteinExistence type="predicted"/>
<gene>
    <name evidence="1" type="ORF">H9L05_20985</name>
</gene>
<keyword evidence="1" id="KW-0614">Plasmid</keyword>
<name>A0A7H0H193_9BACT</name>
<dbReference type="EMBL" id="CP060785">
    <property type="protein sequence ID" value="QNP54309.1"/>
    <property type="molecule type" value="Genomic_DNA"/>
</dbReference>
<reference evidence="1 2" key="1">
    <citation type="submission" date="2020-08" db="EMBL/GenBank/DDBJ databases">
        <title>Genome sequence of Hymenobacter qilianensis JCM 19763T.</title>
        <authorList>
            <person name="Hyun D.-W."/>
            <person name="Bae J.-W."/>
        </authorList>
    </citation>
    <scope>NUCLEOTIDE SEQUENCE [LARGE SCALE GENOMIC DNA]</scope>
    <source>
        <strain evidence="1 2">JCM 19763</strain>
        <plasmid evidence="1 2">p_unnamed1</plasmid>
    </source>
</reference>
<sequence>MTKTPACPLVVYGETTGGPVCISSLEAANQWAGSDHEGSLYGAVIESIGTAAFFRFSQDYAFFNSETGNFALFKSDEALVLVEIVSLEEDAVLPWRGIEFNILPQTHAPVQLQGLTCFFDSSQSIQARILPQESIYAIGHSNVWNTVVLECDYQAVCEVVFESDTMHLAGICFLKKEA</sequence>
<organism evidence="1 2">
    <name type="scientific">Hymenobacter qilianensis</name>
    <dbReference type="NCBI Taxonomy" id="1385715"/>
    <lineage>
        <taxon>Bacteria</taxon>
        <taxon>Pseudomonadati</taxon>
        <taxon>Bacteroidota</taxon>
        <taxon>Cytophagia</taxon>
        <taxon>Cytophagales</taxon>
        <taxon>Hymenobacteraceae</taxon>
        <taxon>Hymenobacter</taxon>
    </lineage>
</organism>
<dbReference type="AlphaFoldDB" id="A0A7H0H193"/>
<accession>A0A7H0H193</accession>